<organism evidence="2 3">
    <name type="scientific">Alteribacillus iranensis</name>
    <dbReference type="NCBI Taxonomy" id="930128"/>
    <lineage>
        <taxon>Bacteria</taxon>
        <taxon>Bacillati</taxon>
        <taxon>Bacillota</taxon>
        <taxon>Bacilli</taxon>
        <taxon>Bacillales</taxon>
        <taxon>Bacillaceae</taxon>
        <taxon>Alteribacillus</taxon>
    </lineage>
</organism>
<evidence type="ECO:0000313" key="3">
    <source>
        <dbReference type="Proteomes" id="UP000199516"/>
    </source>
</evidence>
<dbReference type="GO" id="GO:0004519">
    <property type="term" value="F:endonuclease activity"/>
    <property type="evidence" value="ECO:0007669"/>
    <property type="project" value="UniProtKB-KW"/>
</dbReference>
<evidence type="ECO:0000313" key="2">
    <source>
        <dbReference type="EMBL" id="SFE31447.1"/>
    </source>
</evidence>
<keyword evidence="2" id="KW-0255">Endonuclease</keyword>
<reference evidence="2 3" key="1">
    <citation type="submission" date="2016-10" db="EMBL/GenBank/DDBJ databases">
        <authorList>
            <person name="de Groot N.N."/>
        </authorList>
    </citation>
    <scope>NUCLEOTIDE SEQUENCE [LARGE SCALE GENOMIC DNA]</scope>
    <source>
        <strain evidence="2 3">DSM 23995</strain>
    </source>
</reference>
<feature type="domain" description="HNH" evidence="1">
    <location>
        <begin position="256"/>
        <end position="310"/>
    </location>
</feature>
<dbReference type="Pfam" id="PF01844">
    <property type="entry name" value="HNH"/>
    <property type="match status" value="1"/>
</dbReference>
<keyword evidence="2" id="KW-0378">Hydrolase</keyword>
<dbReference type="GO" id="GO:0008270">
    <property type="term" value="F:zinc ion binding"/>
    <property type="evidence" value="ECO:0007669"/>
    <property type="project" value="InterPro"/>
</dbReference>
<gene>
    <name evidence="2" type="ORF">SAMN05192532_101260</name>
</gene>
<protein>
    <submittedName>
        <fullName evidence="2">HNH endonuclease</fullName>
    </submittedName>
</protein>
<accession>A0A1I1ZIC2</accession>
<dbReference type="EMBL" id="FONT01000001">
    <property type="protein sequence ID" value="SFE31447.1"/>
    <property type="molecule type" value="Genomic_DNA"/>
</dbReference>
<keyword evidence="2" id="KW-0540">Nuclease</keyword>
<dbReference type="CDD" id="cd00085">
    <property type="entry name" value="HNHc"/>
    <property type="match status" value="1"/>
</dbReference>
<dbReference type="Proteomes" id="UP000199516">
    <property type="component" value="Unassembled WGS sequence"/>
</dbReference>
<dbReference type="RefSeq" id="WP_245757768.1">
    <property type="nucleotide sequence ID" value="NZ_FONT01000001.1"/>
</dbReference>
<dbReference type="InterPro" id="IPR003615">
    <property type="entry name" value="HNH_nuc"/>
</dbReference>
<sequence>MEKKTEYYILTVKLEKNNYKLIILQDGLVIDESHQHGLTVAKYAALGKLYKHDSTALNVNKVCMVHYKEDRPSGKPWHKDDRNELQGYINTYLNEETINFPALIPGKRKREFELYDMDIHSKVVFEYLFNKRSHRWLDENVINISPEYSRGFQSMGILHYIGLRDTHRGIFNGISIEEAINILLPNKDRNIQYIVKTLSYSIELAYVQRYEEGGKESEEYPEGKEAYRIHRFRERNSKVTTEAKKAFKDKYGELFCEACGFNFEKIYGGRGKDFIEAHHTKPVSEMKEGEKTKIEDITLLCSNCHRMVHRSPSISIKELKKKLG</sequence>
<name>A0A1I1ZIC2_9BACI</name>
<dbReference type="AlphaFoldDB" id="A0A1I1ZIC2"/>
<proteinExistence type="predicted"/>
<dbReference type="InterPro" id="IPR002711">
    <property type="entry name" value="HNH"/>
</dbReference>
<dbReference type="Gene3D" id="1.10.30.50">
    <property type="match status" value="1"/>
</dbReference>
<dbReference type="GO" id="GO:0003676">
    <property type="term" value="F:nucleic acid binding"/>
    <property type="evidence" value="ECO:0007669"/>
    <property type="project" value="InterPro"/>
</dbReference>
<evidence type="ECO:0000259" key="1">
    <source>
        <dbReference type="Pfam" id="PF01844"/>
    </source>
</evidence>
<keyword evidence="3" id="KW-1185">Reference proteome</keyword>